<dbReference type="RefSeq" id="WP_378719259.1">
    <property type="nucleotide sequence ID" value="NZ_JBHLHV010000002.1"/>
</dbReference>
<evidence type="ECO:0000313" key="2">
    <source>
        <dbReference type="Proteomes" id="UP001589643"/>
    </source>
</evidence>
<organism evidence="1 2">
    <name type="scientific">Microbacterium plantarum</name>
    <dbReference type="NCBI Taxonomy" id="1816425"/>
    <lineage>
        <taxon>Bacteria</taxon>
        <taxon>Bacillati</taxon>
        <taxon>Actinomycetota</taxon>
        <taxon>Actinomycetes</taxon>
        <taxon>Micrococcales</taxon>
        <taxon>Microbacteriaceae</taxon>
        <taxon>Microbacterium</taxon>
    </lineage>
</organism>
<gene>
    <name evidence="1" type="ORF">AB7P39_12085</name>
</gene>
<comment type="caution">
    <text evidence="1">The sequence shown here is derived from an EMBL/GenBank/DDBJ whole genome shotgun (WGS) entry which is preliminary data.</text>
</comment>
<dbReference type="Proteomes" id="UP001589643">
    <property type="component" value="Unassembled WGS sequence"/>
</dbReference>
<sequence>MALITLNQKLNRLRDTAASTQANHREWVASIRADERLSSTGKNAELAKRYLSASRTLRDLDRQEREALETTRAELERKIFGQFSNDPSAIIAYRDAQDRATALTEKDQSKALAMMHTAKLAGDTTLQAALISRALSAGWDRVVSQYNDDNPTAAGTLKDLADVIHFQTDPDVQFNATSAYSLIKPQELGRHTDAALERIAAEEQPNEGQMWGGALTA</sequence>
<proteinExistence type="predicted"/>
<evidence type="ECO:0000313" key="1">
    <source>
        <dbReference type="EMBL" id="MFB8893579.1"/>
    </source>
</evidence>
<keyword evidence="2" id="KW-1185">Reference proteome</keyword>
<reference evidence="1 2" key="1">
    <citation type="submission" date="2024-08" db="EMBL/GenBank/DDBJ databases">
        <title>Heavy metals resistant antinobacteria isolated from wastewater.</title>
        <authorList>
            <person name="Roman Ponce B."/>
            <person name="Blanco Mercado M.A."/>
            <person name="Avila Aldana I.N."/>
            <person name="Morales Arrieta S."/>
        </authorList>
    </citation>
    <scope>NUCLEOTIDE SEQUENCE [LARGE SCALE GENOMIC DNA]</scope>
    <source>
        <strain evidence="2">sma-1</strain>
    </source>
</reference>
<name>A0ABV5EUD4_9MICO</name>
<protein>
    <submittedName>
        <fullName evidence="1">Uncharacterized protein</fullName>
    </submittedName>
</protein>
<dbReference type="EMBL" id="JBHLHV010000002">
    <property type="protein sequence ID" value="MFB8893579.1"/>
    <property type="molecule type" value="Genomic_DNA"/>
</dbReference>
<accession>A0ABV5EUD4</accession>